<dbReference type="Proteomes" id="UP001239111">
    <property type="component" value="Chromosome 2"/>
</dbReference>
<proteinExistence type="predicted"/>
<evidence type="ECO:0000313" key="1">
    <source>
        <dbReference type="EMBL" id="KAJ8675208.1"/>
    </source>
</evidence>
<comment type="caution">
    <text evidence="1">The sequence shown here is derived from an EMBL/GenBank/DDBJ whole genome shotgun (WGS) entry which is preliminary data.</text>
</comment>
<sequence length="164" mass="18331">MSLLVYTDDLVSQEKPRRNISANGRSVKKGEIRRKENKRGIEGRTKGVAKCILAGGDKNVGALESVPCAKAWEVAYLEVQMVHGNGQRAAETGSKDIRKEPCMAWNVWPILTDKSARGAGCAVDSENPNQRKRKRAKEEMEKDRVKKHERSLLKLRRVPGRIGP</sequence>
<protein>
    <submittedName>
        <fullName evidence="1">Uncharacterized protein</fullName>
    </submittedName>
</protein>
<name>A0ACC2NWH3_9HYME</name>
<accession>A0ACC2NWH3</accession>
<organism evidence="1 2">
    <name type="scientific">Eretmocerus hayati</name>
    <dbReference type="NCBI Taxonomy" id="131215"/>
    <lineage>
        <taxon>Eukaryota</taxon>
        <taxon>Metazoa</taxon>
        <taxon>Ecdysozoa</taxon>
        <taxon>Arthropoda</taxon>
        <taxon>Hexapoda</taxon>
        <taxon>Insecta</taxon>
        <taxon>Pterygota</taxon>
        <taxon>Neoptera</taxon>
        <taxon>Endopterygota</taxon>
        <taxon>Hymenoptera</taxon>
        <taxon>Apocrita</taxon>
        <taxon>Proctotrupomorpha</taxon>
        <taxon>Chalcidoidea</taxon>
        <taxon>Aphelinidae</taxon>
        <taxon>Aphelininae</taxon>
        <taxon>Eretmocerus</taxon>
    </lineage>
</organism>
<evidence type="ECO:0000313" key="2">
    <source>
        <dbReference type="Proteomes" id="UP001239111"/>
    </source>
</evidence>
<gene>
    <name evidence="1" type="ORF">QAD02_010994</name>
</gene>
<reference evidence="1" key="1">
    <citation type="submission" date="2023-04" db="EMBL/GenBank/DDBJ databases">
        <title>A chromosome-level genome assembly of the parasitoid wasp Eretmocerus hayati.</title>
        <authorList>
            <person name="Zhong Y."/>
            <person name="Liu S."/>
            <person name="Liu Y."/>
        </authorList>
    </citation>
    <scope>NUCLEOTIDE SEQUENCE</scope>
    <source>
        <strain evidence="1">ZJU_SS_LIU_2023</strain>
    </source>
</reference>
<keyword evidence="2" id="KW-1185">Reference proteome</keyword>
<dbReference type="EMBL" id="CM056742">
    <property type="protein sequence ID" value="KAJ8675208.1"/>
    <property type="molecule type" value="Genomic_DNA"/>
</dbReference>